<evidence type="ECO:0000313" key="2">
    <source>
        <dbReference type="EMBL" id="MDW6092975.1"/>
    </source>
</evidence>
<gene>
    <name evidence="2" type="ORF">SBX64_10480</name>
</gene>
<accession>A0ABU4IUG8</accession>
<evidence type="ECO:0000256" key="1">
    <source>
        <dbReference type="SAM" id="Coils"/>
    </source>
</evidence>
<dbReference type="Proteomes" id="UP001279860">
    <property type="component" value="Unassembled WGS sequence"/>
</dbReference>
<keyword evidence="1" id="KW-0175">Coiled coil</keyword>
<organism evidence="2 3">
    <name type="scientific">Vibrio rhizosphaerae</name>
    <dbReference type="NCBI Taxonomy" id="398736"/>
    <lineage>
        <taxon>Bacteria</taxon>
        <taxon>Pseudomonadati</taxon>
        <taxon>Pseudomonadota</taxon>
        <taxon>Gammaproteobacteria</taxon>
        <taxon>Vibrionales</taxon>
        <taxon>Vibrionaceae</taxon>
        <taxon>Vibrio</taxon>
    </lineage>
</organism>
<dbReference type="RefSeq" id="WP_318584897.1">
    <property type="nucleotide sequence ID" value="NZ_JAWRCP010000001.1"/>
</dbReference>
<name>A0ABU4IUG8_9VIBR</name>
<comment type="caution">
    <text evidence="2">The sequence shown here is derived from an EMBL/GenBank/DDBJ whole genome shotgun (WGS) entry which is preliminary data.</text>
</comment>
<proteinExistence type="predicted"/>
<feature type="coiled-coil region" evidence="1">
    <location>
        <begin position="13"/>
        <end position="40"/>
    </location>
</feature>
<keyword evidence="3" id="KW-1185">Reference proteome</keyword>
<evidence type="ECO:0000313" key="3">
    <source>
        <dbReference type="Proteomes" id="UP001279860"/>
    </source>
</evidence>
<dbReference type="EMBL" id="JAWRCP010000001">
    <property type="protein sequence ID" value="MDW6092975.1"/>
    <property type="molecule type" value="Genomic_DNA"/>
</dbReference>
<reference evidence="2 3" key="1">
    <citation type="submission" date="2023-11" db="EMBL/GenBank/DDBJ databases">
        <title>Plant-associative lifestyle of Vibrio porteresiae and its evolutionary dynamics.</title>
        <authorList>
            <person name="Rameshkumar N."/>
            <person name="Kirti K."/>
        </authorList>
    </citation>
    <scope>NUCLEOTIDE SEQUENCE [LARGE SCALE GENOMIC DNA]</scope>
    <source>
        <strain evidence="2 3">MSSRF7</strain>
    </source>
</reference>
<sequence length="66" mass="8169">MMYETIPYNPEFAQKAREYLRQLEEMFEAEQRHNSQELRNVLLYLNNLITTHYVRYHQELDGEDFV</sequence>
<protein>
    <submittedName>
        <fullName evidence="2">Uncharacterized protein</fullName>
    </submittedName>
</protein>